<evidence type="ECO:0000256" key="2">
    <source>
        <dbReference type="ARBA" id="ARBA00010989"/>
    </source>
</evidence>
<protein>
    <submittedName>
        <fullName evidence="7">DAO domain-containing protein</fullName>
    </submittedName>
</protein>
<organism evidence="7 8">
    <name type="scientific">Cephalotus follicularis</name>
    <name type="common">Albany pitcher plant</name>
    <dbReference type="NCBI Taxonomy" id="3775"/>
    <lineage>
        <taxon>Eukaryota</taxon>
        <taxon>Viridiplantae</taxon>
        <taxon>Streptophyta</taxon>
        <taxon>Embryophyta</taxon>
        <taxon>Tracheophyta</taxon>
        <taxon>Spermatophyta</taxon>
        <taxon>Magnoliopsida</taxon>
        <taxon>eudicotyledons</taxon>
        <taxon>Gunneridae</taxon>
        <taxon>Pentapetalae</taxon>
        <taxon>rosids</taxon>
        <taxon>fabids</taxon>
        <taxon>Oxalidales</taxon>
        <taxon>Cephalotaceae</taxon>
        <taxon>Cephalotus</taxon>
    </lineage>
</organism>
<evidence type="ECO:0000313" key="7">
    <source>
        <dbReference type="EMBL" id="GAV62541.1"/>
    </source>
</evidence>
<dbReference type="InParanoid" id="A0A1Q3B3F5"/>
<evidence type="ECO:0000256" key="3">
    <source>
        <dbReference type="ARBA" id="ARBA00022630"/>
    </source>
</evidence>
<feature type="domain" description="FAD dependent oxidoreductase" evidence="6">
    <location>
        <begin position="9"/>
        <end position="370"/>
    </location>
</feature>
<sequence length="413" mass="45730">MEYSGDEFDVIVVGAGVMGSSTAYQLAKRGQKTLLVEQFDFLHHRGSSHGESRTIRATYPEDYYHDMVMESSLLWEEAQQQIGYKVYFKAQHLDMGPSDNNSLLSVVASCKKNGLPHQILEPLQVAEKFTGRFNIPETWVGVSSGLGGVIKPTKAVSMFQTLAFQEGVTLRDNMEVKNIVKDEVKGGVVVVTTNGDKFWGKKCVVTAGAWMRKLVKTISGLELPIQPSEVMVCYWRIKEGHEAEFAMGGDFPTFANYGDPYIYGTPSLEFPGLIKIAVHGGRPCDPDKRPWGSGVNMESLKQWIKSIFKGLVDFNAPVSTQLCMYSMTPDEDFVIDFLGGEFGKDVVIGGGFSGHGFKMAPVVGRILADLVLIGEARGVELKYFRIGRFEDNPRGNVKDYGDQVKFLNESLKS</sequence>
<dbReference type="AlphaFoldDB" id="A0A1Q3B3F5"/>
<proteinExistence type="inferred from homology"/>
<dbReference type="PANTHER" id="PTHR10961">
    <property type="entry name" value="PEROXISOMAL SARCOSINE OXIDASE"/>
    <property type="match status" value="1"/>
</dbReference>
<keyword evidence="4" id="KW-0274">FAD</keyword>
<dbReference type="NCBIfam" id="TIGR01377">
    <property type="entry name" value="soxA_mon"/>
    <property type="match status" value="1"/>
</dbReference>
<dbReference type="FunCoup" id="A0A1Q3B3F5">
    <property type="interactions" value="358"/>
</dbReference>
<dbReference type="SUPFAM" id="SSF51905">
    <property type="entry name" value="FAD/NAD(P)-binding domain"/>
    <property type="match status" value="1"/>
</dbReference>
<dbReference type="SUPFAM" id="SSF54373">
    <property type="entry name" value="FAD-linked reductases, C-terminal domain"/>
    <property type="match status" value="1"/>
</dbReference>
<name>A0A1Q3B3F5_CEPFO</name>
<evidence type="ECO:0000256" key="4">
    <source>
        <dbReference type="ARBA" id="ARBA00022827"/>
    </source>
</evidence>
<evidence type="ECO:0000313" key="8">
    <source>
        <dbReference type="Proteomes" id="UP000187406"/>
    </source>
</evidence>
<dbReference type="GO" id="GO:0050660">
    <property type="term" value="F:flavin adenine dinucleotide binding"/>
    <property type="evidence" value="ECO:0007669"/>
    <property type="project" value="InterPro"/>
</dbReference>
<dbReference type="InterPro" id="IPR045170">
    <property type="entry name" value="MTOX"/>
</dbReference>
<dbReference type="EMBL" id="BDDD01000259">
    <property type="protein sequence ID" value="GAV62541.1"/>
    <property type="molecule type" value="Genomic_DNA"/>
</dbReference>
<dbReference type="STRING" id="3775.A0A1Q3B3F5"/>
<keyword evidence="5" id="KW-0560">Oxidoreductase</keyword>
<dbReference type="InterPro" id="IPR036188">
    <property type="entry name" value="FAD/NAD-bd_sf"/>
</dbReference>
<dbReference type="PANTHER" id="PTHR10961:SF7">
    <property type="entry name" value="FAD DEPENDENT OXIDOREDUCTASE DOMAIN-CONTAINING PROTEIN"/>
    <property type="match status" value="1"/>
</dbReference>
<evidence type="ECO:0000259" key="6">
    <source>
        <dbReference type="Pfam" id="PF01266"/>
    </source>
</evidence>
<dbReference type="Gene3D" id="3.50.50.60">
    <property type="entry name" value="FAD/NAD(P)-binding domain"/>
    <property type="match status" value="1"/>
</dbReference>
<accession>A0A1Q3B3F5</accession>
<dbReference type="Proteomes" id="UP000187406">
    <property type="component" value="Unassembled WGS sequence"/>
</dbReference>
<evidence type="ECO:0000256" key="5">
    <source>
        <dbReference type="ARBA" id="ARBA00023002"/>
    </source>
</evidence>
<comment type="cofactor">
    <cofactor evidence="1">
        <name>FAD</name>
        <dbReference type="ChEBI" id="CHEBI:57692"/>
    </cofactor>
</comment>
<keyword evidence="3" id="KW-0285">Flavoprotein</keyword>
<evidence type="ECO:0000256" key="1">
    <source>
        <dbReference type="ARBA" id="ARBA00001974"/>
    </source>
</evidence>
<comment type="similarity">
    <text evidence="2">Belongs to the MSOX/MTOX family.</text>
</comment>
<dbReference type="OrthoDB" id="424974at2759"/>
<dbReference type="InterPro" id="IPR006076">
    <property type="entry name" value="FAD-dep_OxRdtase"/>
</dbReference>
<gene>
    <name evidence="7" type="ORF">CFOL_v3_06064</name>
</gene>
<reference evidence="8" key="1">
    <citation type="submission" date="2016-04" db="EMBL/GenBank/DDBJ databases">
        <title>Cephalotus genome sequencing.</title>
        <authorList>
            <person name="Fukushima K."/>
            <person name="Hasebe M."/>
            <person name="Fang X."/>
        </authorList>
    </citation>
    <scope>NUCLEOTIDE SEQUENCE [LARGE SCALE GENOMIC DNA]</scope>
    <source>
        <strain evidence="8">cv. St1</strain>
    </source>
</reference>
<comment type="caution">
    <text evidence="7">The sequence shown here is derived from an EMBL/GenBank/DDBJ whole genome shotgun (WGS) entry which is preliminary data.</text>
</comment>
<dbReference type="Gene3D" id="3.30.9.10">
    <property type="entry name" value="D-Amino Acid Oxidase, subunit A, domain 2"/>
    <property type="match status" value="1"/>
</dbReference>
<keyword evidence="8" id="KW-1185">Reference proteome</keyword>
<dbReference type="GO" id="GO:0008115">
    <property type="term" value="F:sarcosine oxidase activity"/>
    <property type="evidence" value="ECO:0007669"/>
    <property type="project" value="TreeGrafter"/>
</dbReference>
<dbReference type="Pfam" id="PF01266">
    <property type="entry name" value="DAO"/>
    <property type="match status" value="1"/>
</dbReference>